<evidence type="ECO:0000313" key="4">
    <source>
        <dbReference type="EMBL" id="GAA4811093.1"/>
    </source>
</evidence>
<feature type="region of interest" description="Disordered" evidence="1">
    <location>
        <begin position="1"/>
        <end position="24"/>
    </location>
</feature>
<dbReference type="RefSeq" id="WP_200172662.1">
    <property type="nucleotide sequence ID" value="NZ_BAABKQ010000001.1"/>
</dbReference>
<dbReference type="Pfam" id="PF23771">
    <property type="entry name" value="DUF7168"/>
    <property type="match status" value="1"/>
</dbReference>
<evidence type="ECO:0000313" key="5">
    <source>
        <dbReference type="Proteomes" id="UP001500839"/>
    </source>
</evidence>
<dbReference type="InterPro" id="IPR055592">
    <property type="entry name" value="DUF7168"/>
</dbReference>
<sequence length="458" mass="47773">MYRAATGTASSTAHRDRGGHRTGPHEGGYHEGYCCEGQGCPGVCGADGSARHSAALVLGALTDVYERGWQPQDVLHVTGRHFSDVKAGLITSLLLAHAYRVIPLAGAPTEWSDQIHAMALAEPAADSAARRYAGAATEHGRPGCRTGDRPAGGAGSDSPALPGVGSAADRFSAGALVLLWESLPDWPHLCPPPSLWGPHSASAGPAGGAPAAGAGPRAVDPKVPARIRGLLAKAESTDFPHEAEALTAKAQELITRHAVDTALLHRATDADGFAVSARRIHLNNPYLREKVTLLSIIGRVNTVRTVWSKRLAIATVIGPEGALEQVELLYTSLLVQCTRAMQARSPGTAAPGRTAAFRRSFLVGFATRIGQRLAESHRQATRDAAADAGVRDGVLVPVLRAQDDAVHKAAQRLFPHSRPTHAGKIDPVGWCAGTDAAETATITAGGRRLPGRLPLPGA</sequence>
<accession>A0ABP9CHS2</accession>
<dbReference type="Pfam" id="PF10979">
    <property type="entry name" value="DUF2786"/>
    <property type="match status" value="1"/>
</dbReference>
<protein>
    <submittedName>
        <fullName evidence="4">DUF2786 domain-containing protein</fullName>
    </submittedName>
</protein>
<proteinExistence type="predicted"/>
<dbReference type="Proteomes" id="UP001500839">
    <property type="component" value="Unassembled WGS sequence"/>
</dbReference>
<name>A0ABP9CHS2_9ACTN</name>
<dbReference type="EMBL" id="BAABKQ010000001">
    <property type="protein sequence ID" value="GAA4811093.1"/>
    <property type="molecule type" value="Genomic_DNA"/>
</dbReference>
<evidence type="ECO:0000259" key="3">
    <source>
        <dbReference type="Pfam" id="PF23771"/>
    </source>
</evidence>
<reference evidence="5" key="1">
    <citation type="journal article" date="2019" name="Int. J. Syst. Evol. Microbiol.">
        <title>The Global Catalogue of Microorganisms (GCM) 10K type strain sequencing project: providing services to taxonomists for standard genome sequencing and annotation.</title>
        <authorList>
            <consortium name="The Broad Institute Genomics Platform"/>
            <consortium name="The Broad Institute Genome Sequencing Center for Infectious Disease"/>
            <person name="Wu L."/>
            <person name="Ma J."/>
        </authorList>
    </citation>
    <scope>NUCLEOTIDE SEQUENCE [LARGE SCALE GENOMIC DNA]</scope>
    <source>
        <strain evidence="5">JCM 18542</strain>
    </source>
</reference>
<feature type="region of interest" description="Disordered" evidence="1">
    <location>
        <begin position="131"/>
        <end position="161"/>
    </location>
</feature>
<feature type="domain" description="DUF7168" evidence="3">
    <location>
        <begin position="291"/>
        <end position="388"/>
    </location>
</feature>
<feature type="domain" description="DUF2786" evidence="2">
    <location>
        <begin position="225"/>
        <end position="260"/>
    </location>
</feature>
<keyword evidence="5" id="KW-1185">Reference proteome</keyword>
<evidence type="ECO:0000259" key="2">
    <source>
        <dbReference type="Pfam" id="PF10979"/>
    </source>
</evidence>
<gene>
    <name evidence="4" type="ORF">GCM10023353_14470</name>
</gene>
<organism evidence="4 5">
    <name type="scientific">Tomitella cavernea</name>
    <dbReference type="NCBI Taxonomy" id="1387982"/>
    <lineage>
        <taxon>Bacteria</taxon>
        <taxon>Bacillati</taxon>
        <taxon>Actinomycetota</taxon>
        <taxon>Actinomycetes</taxon>
        <taxon>Mycobacteriales</taxon>
        <taxon>Tomitella</taxon>
    </lineage>
</organism>
<evidence type="ECO:0000256" key="1">
    <source>
        <dbReference type="SAM" id="MobiDB-lite"/>
    </source>
</evidence>
<dbReference type="InterPro" id="IPR024498">
    <property type="entry name" value="DUF2786"/>
</dbReference>
<comment type="caution">
    <text evidence="4">The sequence shown here is derived from an EMBL/GenBank/DDBJ whole genome shotgun (WGS) entry which is preliminary data.</text>
</comment>